<gene>
    <name evidence="2" type="ORF">MIND_00212300</name>
</gene>
<evidence type="ECO:0000256" key="1">
    <source>
        <dbReference type="SAM" id="MobiDB-lite"/>
    </source>
</evidence>
<evidence type="ECO:0000313" key="3">
    <source>
        <dbReference type="Proteomes" id="UP000636479"/>
    </source>
</evidence>
<proteinExistence type="predicted"/>
<feature type="compositionally biased region" description="Low complexity" evidence="1">
    <location>
        <begin position="29"/>
        <end position="43"/>
    </location>
</feature>
<dbReference type="RefSeq" id="XP_037224112.1">
    <property type="nucleotide sequence ID" value="XM_037359017.1"/>
</dbReference>
<reference evidence="2" key="1">
    <citation type="submission" date="2020-05" db="EMBL/GenBank/DDBJ databases">
        <title>Mycena genomes resolve the evolution of fungal bioluminescence.</title>
        <authorList>
            <person name="Tsai I.J."/>
        </authorList>
    </citation>
    <scope>NUCLEOTIDE SEQUENCE</scope>
    <source>
        <strain evidence="2">171206Taipei</strain>
    </source>
</reference>
<protein>
    <submittedName>
        <fullName evidence="2">Uncharacterized protein</fullName>
    </submittedName>
</protein>
<feature type="region of interest" description="Disordered" evidence="1">
    <location>
        <begin position="475"/>
        <end position="539"/>
    </location>
</feature>
<accession>A0A8H6T740</accession>
<feature type="region of interest" description="Disordered" evidence="1">
    <location>
        <begin position="16"/>
        <end position="44"/>
    </location>
</feature>
<organism evidence="2 3">
    <name type="scientific">Mycena indigotica</name>
    <dbReference type="NCBI Taxonomy" id="2126181"/>
    <lineage>
        <taxon>Eukaryota</taxon>
        <taxon>Fungi</taxon>
        <taxon>Dikarya</taxon>
        <taxon>Basidiomycota</taxon>
        <taxon>Agaricomycotina</taxon>
        <taxon>Agaricomycetes</taxon>
        <taxon>Agaricomycetidae</taxon>
        <taxon>Agaricales</taxon>
        <taxon>Marasmiineae</taxon>
        <taxon>Mycenaceae</taxon>
        <taxon>Mycena</taxon>
    </lineage>
</organism>
<keyword evidence="3" id="KW-1185">Reference proteome</keyword>
<comment type="caution">
    <text evidence="2">The sequence shown here is derived from an EMBL/GenBank/DDBJ whole genome shotgun (WGS) entry which is preliminary data.</text>
</comment>
<feature type="region of interest" description="Disordered" evidence="1">
    <location>
        <begin position="405"/>
        <end position="462"/>
    </location>
</feature>
<dbReference type="Proteomes" id="UP000636479">
    <property type="component" value="Unassembled WGS sequence"/>
</dbReference>
<evidence type="ECO:0000313" key="2">
    <source>
        <dbReference type="EMBL" id="KAF7312004.1"/>
    </source>
</evidence>
<dbReference type="GeneID" id="59341533"/>
<sequence length="539" mass="59535">MTLEIEAAIHAARAEEAAKRANKGKPGPATKSIANSATATNATGKDVDAQRATLRGFAIQGWETAIKKVLTNAGTYAKRAKNEAVPATASMPLTDAMRLLNLLEFTPRMKFVTDMHDEILAHSRTYPGGNAGANFNHAAKEMWARADQSHWAAETRKDMEAVPISELIAMFKNGLCSALSTILGTGRLGHFVATLQLGYHDAAKDQMVFEVGEVLPPDSGIQREFHEMFSTESGAQLRAMHQWAAETLRDLSQDKNAAADNHERLGAPQLPLFTLSDSQLESLTVAELTTEITAFLNASFAFSHEAVTIPWDDIRANPAHYYDTDMVKLPFPLDDPSRLKPSQRFDIATALRDLTGPLFRKPGDSDADQLNDNNSEAAISRERAEADHLAAAAAEAARIEAQRIASEKAETARIAAVEREKADREKAEREQTEREQAEREQAEREEADRKAAEAVEKEKADAAQKLVDYEAAVAEARKRRQKIPPRPEGLPEPDLSDAITKPRPRRKRVHDEVEAEVPASRILRSHKEAADKRPTKRRR</sequence>
<dbReference type="OrthoDB" id="10630361at2759"/>
<name>A0A8H6T740_9AGAR</name>
<dbReference type="EMBL" id="JACAZF010000002">
    <property type="protein sequence ID" value="KAF7312004.1"/>
    <property type="molecule type" value="Genomic_DNA"/>
</dbReference>
<dbReference type="AlphaFoldDB" id="A0A8H6T740"/>